<protein>
    <submittedName>
        <fullName evidence="1">Uncharacterized protein</fullName>
    </submittedName>
</protein>
<proteinExistence type="predicted"/>
<comment type="caution">
    <text evidence="1">The sequence shown here is derived from an EMBL/GenBank/DDBJ whole genome shotgun (WGS) entry which is preliminary data.</text>
</comment>
<gene>
    <name evidence="1" type="ORF">LCGC14_0347600</name>
</gene>
<reference evidence="1" key="1">
    <citation type="journal article" date="2015" name="Nature">
        <title>Complex archaea that bridge the gap between prokaryotes and eukaryotes.</title>
        <authorList>
            <person name="Spang A."/>
            <person name="Saw J.H."/>
            <person name="Jorgensen S.L."/>
            <person name="Zaremba-Niedzwiedzka K."/>
            <person name="Martijn J."/>
            <person name="Lind A.E."/>
            <person name="van Eijk R."/>
            <person name="Schleper C."/>
            <person name="Guy L."/>
            <person name="Ettema T.J."/>
        </authorList>
    </citation>
    <scope>NUCLEOTIDE SEQUENCE</scope>
</reference>
<name>A0A0F9WJP2_9ZZZZ</name>
<organism evidence="1">
    <name type="scientific">marine sediment metagenome</name>
    <dbReference type="NCBI Taxonomy" id="412755"/>
    <lineage>
        <taxon>unclassified sequences</taxon>
        <taxon>metagenomes</taxon>
        <taxon>ecological metagenomes</taxon>
    </lineage>
</organism>
<evidence type="ECO:0000313" key="1">
    <source>
        <dbReference type="EMBL" id="KKN78693.1"/>
    </source>
</evidence>
<dbReference type="AlphaFoldDB" id="A0A0F9WJP2"/>
<sequence length="75" mass="8672">MTCRFIISDVPDEIEVEASTLGFPVGFWPSDIKCPKCSHNAHFLRDKKNEDYAGGIEERTYMCEKCEQEIHVFND</sequence>
<accession>A0A0F9WJP2</accession>
<dbReference type="EMBL" id="LAZR01000258">
    <property type="protein sequence ID" value="KKN78693.1"/>
    <property type="molecule type" value="Genomic_DNA"/>
</dbReference>